<dbReference type="InterPro" id="IPR027385">
    <property type="entry name" value="Beta-barrel_OMP"/>
</dbReference>
<comment type="caution">
    <text evidence="5">The sequence shown here is derived from an EMBL/GenBank/DDBJ whole genome shotgun (WGS) entry which is preliminary data.</text>
</comment>
<dbReference type="Gene3D" id="2.40.160.20">
    <property type="match status" value="1"/>
</dbReference>
<dbReference type="Pfam" id="PF13505">
    <property type="entry name" value="OMP_b-brl"/>
    <property type="match status" value="1"/>
</dbReference>
<feature type="signal peptide" evidence="3">
    <location>
        <begin position="1"/>
        <end position="21"/>
    </location>
</feature>
<organism evidence="5 6">
    <name type="scientific">Alterirhizorhabdus solaris</name>
    <dbReference type="NCBI Taxonomy" id="2529389"/>
    <lineage>
        <taxon>Bacteria</taxon>
        <taxon>Pseudomonadati</taxon>
        <taxon>Pseudomonadota</taxon>
        <taxon>Alphaproteobacteria</taxon>
        <taxon>Sphingomonadales</taxon>
        <taxon>Rhizorhabdaceae</taxon>
        <taxon>Alterirhizorhabdus</taxon>
    </lineage>
</organism>
<evidence type="ECO:0000256" key="3">
    <source>
        <dbReference type="SAM" id="SignalP"/>
    </source>
</evidence>
<dbReference type="AlphaFoldDB" id="A0A558R9P9"/>
<dbReference type="RefSeq" id="WP_145148784.1">
    <property type="nucleotide sequence ID" value="NZ_VNIM01000013.1"/>
</dbReference>
<sequence>MRKLAIMAALATTALAAPAMARDGAWYVGAEGGGMIVEDLKYDLTNAAGATVNNAYNVDSKYGFDVDGIVGYDFGAFRLEGEVGYKRAEVDEINGRRAGGNTTALSFMVNGLLDFGSDDGISGYVGGGAGVARVKGAINRFRTAPQAEVILLDDSDTRFAYQAIAGVRAPITTNIDIGLKYRFFNVDNVKTVAVTPANSRAETRFRSHSLLATIAYNFGEPAAPPPPPAAPAPPPPPPAGPPPAPVPTGPGPVTVFFPRHHAHITYREAWVL</sequence>
<dbReference type="SUPFAM" id="SSF56925">
    <property type="entry name" value="OMPA-like"/>
    <property type="match status" value="1"/>
</dbReference>
<dbReference type="Proteomes" id="UP000318681">
    <property type="component" value="Unassembled WGS sequence"/>
</dbReference>
<feature type="non-terminal residue" evidence="5">
    <location>
        <position position="272"/>
    </location>
</feature>
<evidence type="ECO:0000256" key="1">
    <source>
        <dbReference type="ARBA" id="ARBA00022729"/>
    </source>
</evidence>
<accession>A0A558R9P9</accession>
<dbReference type="InterPro" id="IPR011250">
    <property type="entry name" value="OMP/PagP_B-barrel"/>
</dbReference>
<feature type="chain" id="PRO_5021873788" evidence="3">
    <location>
        <begin position="22"/>
        <end position="272"/>
    </location>
</feature>
<gene>
    <name evidence="5" type="ORF">FOY91_05035</name>
</gene>
<feature type="compositionally biased region" description="Pro residues" evidence="2">
    <location>
        <begin position="222"/>
        <end position="250"/>
    </location>
</feature>
<evidence type="ECO:0000256" key="2">
    <source>
        <dbReference type="SAM" id="MobiDB-lite"/>
    </source>
</evidence>
<feature type="region of interest" description="Disordered" evidence="2">
    <location>
        <begin position="222"/>
        <end position="251"/>
    </location>
</feature>
<proteinExistence type="predicted"/>
<dbReference type="OrthoDB" id="189250at2"/>
<keyword evidence="6" id="KW-1185">Reference proteome</keyword>
<evidence type="ECO:0000313" key="6">
    <source>
        <dbReference type="Proteomes" id="UP000318681"/>
    </source>
</evidence>
<reference evidence="5 6" key="1">
    <citation type="submission" date="2019-07" db="EMBL/GenBank/DDBJ databases">
        <title>Sphingomonas solaris sp. nov., isolated from a solar panel from Boston, Massachusetts.</title>
        <authorList>
            <person name="Tanner K."/>
            <person name="Pascual J."/>
            <person name="Mancuso C."/>
            <person name="Pereto J."/>
            <person name="Khalil A."/>
            <person name="Vilanova C."/>
        </authorList>
    </citation>
    <scope>NUCLEOTIDE SEQUENCE [LARGE SCALE GENOMIC DNA]</scope>
    <source>
        <strain evidence="5 6">R4DWN</strain>
    </source>
</reference>
<keyword evidence="1 3" id="KW-0732">Signal</keyword>
<protein>
    <submittedName>
        <fullName evidence="5">Porin family protein</fullName>
    </submittedName>
</protein>
<dbReference type="EMBL" id="VNIM01000013">
    <property type="protein sequence ID" value="TVV76110.1"/>
    <property type="molecule type" value="Genomic_DNA"/>
</dbReference>
<evidence type="ECO:0000259" key="4">
    <source>
        <dbReference type="Pfam" id="PF13505"/>
    </source>
</evidence>
<feature type="domain" description="Outer membrane protein beta-barrel" evidence="4">
    <location>
        <begin position="8"/>
        <end position="191"/>
    </location>
</feature>
<evidence type="ECO:0000313" key="5">
    <source>
        <dbReference type="EMBL" id="TVV76110.1"/>
    </source>
</evidence>
<name>A0A558R9P9_9SPHN</name>